<evidence type="ECO:0000259" key="1">
    <source>
        <dbReference type="Pfam" id="PF07727"/>
    </source>
</evidence>
<evidence type="ECO:0000313" key="2">
    <source>
        <dbReference type="EMBL" id="KAJ9545083.1"/>
    </source>
</evidence>
<reference evidence="2" key="1">
    <citation type="submission" date="2023-03" db="EMBL/GenBank/DDBJ databases">
        <title>Chromosome-scale reference genome and RAD-based genetic map of yellow starthistle (Centaurea solstitialis) reveal putative structural variation and QTLs associated with invader traits.</title>
        <authorList>
            <person name="Reatini B."/>
            <person name="Cang F.A."/>
            <person name="Jiang Q."/>
            <person name="Mckibben M.T.W."/>
            <person name="Barker M.S."/>
            <person name="Rieseberg L.H."/>
            <person name="Dlugosch K.M."/>
        </authorList>
    </citation>
    <scope>NUCLEOTIDE SEQUENCE</scope>
    <source>
        <strain evidence="2">CAN-66</strain>
        <tissue evidence="2">Leaf</tissue>
    </source>
</reference>
<sequence length="140" mass="16649">MQDELLQFDKNQVWTLVPLPTSKLTIGAKWVFGNKKDEHGVVVRNKAIQVPEGYCQEEDIDYEETFVSVARLEAIRIFLDFAAHKGFKVMFTRVYQTCHEKLLYVMNLKNYLLMYQTFRKRVLSDFSEFLYRFSESENKD</sequence>
<accession>A0AA38SMF7</accession>
<gene>
    <name evidence="2" type="ORF">OSB04_024790</name>
</gene>
<protein>
    <recommendedName>
        <fullName evidence="1">Reverse transcriptase Ty1/copia-type domain-containing protein</fullName>
    </recommendedName>
</protein>
<name>A0AA38SMF7_9ASTR</name>
<feature type="domain" description="Reverse transcriptase Ty1/copia-type" evidence="1">
    <location>
        <begin position="11"/>
        <end position="89"/>
    </location>
</feature>
<dbReference type="Proteomes" id="UP001172457">
    <property type="component" value="Chromosome 6"/>
</dbReference>
<dbReference type="AlphaFoldDB" id="A0AA38SMF7"/>
<proteinExistence type="predicted"/>
<keyword evidence="3" id="KW-1185">Reference proteome</keyword>
<dbReference type="Pfam" id="PF07727">
    <property type="entry name" value="RVT_2"/>
    <property type="match status" value="1"/>
</dbReference>
<dbReference type="EMBL" id="JARYMX010000006">
    <property type="protein sequence ID" value="KAJ9545083.1"/>
    <property type="molecule type" value="Genomic_DNA"/>
</dbReference>
<comment type="caution">
    <text evidence="2">The sequence shown here is derived from an EMBL/GenBank/DDBJ whole genome shotgun (WGS) entry which is preliminary data.</text>
</comment>
<evidence type="ECO:0000313" key="3">
    <source>
        <dbReference type="Proteomes" id="UP001172457"/>
    </source>
</evidence>
<organism evidence="2 3">
    <name type="scientific">Centaurea solstitialis</name>
    <name type="common">yellow star-thistle</name>
    <dbReference type="NCBI Taxonomy" id="347529"/>
    <lineage>
        <taxon>Eukaryota</taxon>
        <taxon>Viridiplantae</taxon>
        <taxon>Streptophyta</taxon>
        <taxon>Embryophyta</taxon>
        <taxon>Tracheophyta</taxon>
        <taxon>Spermatophyta</taxon>
        <taxon>Magnoliopsida</taxon>
        <taxon>eudicotyledons</taxon>
        <taxon>Gunneridae</taxon>
        <taxon>Pentapetalae</taxon>
        <taxon>asterids</taxon>
        <taxon>campanulids</taxon>
        <taxon>Asterales</taxon>
        <taxon>Asteraceae</taxon>
        <taxon>Carduoideae</taxon>
        <taxon>Cardueae</taxon>
        <taxon>Centaureinae</taxon>
        <taxon>Centaurea</taxon>
    </lineage>
</organism>
<dbReference type="InterPro" id="IPR013103">
    <property type="entry name" value="RVT_2"/>
</dbReference>